<dbReference type="Proteomes" id="UP000198656">
    <property type="component" value="Unassembled WGS sequence"/>
</dbReference>
<keyword evidence="1 5" id="KW-1003">Cell membrane</keyword>
<feature type="transmembrane region" description="Helical" evidence="5">
    <location>
        <begin position="60"/>
        <end position="77"/>
    </location>
</feature>
<dbReference type="HAMAP" id="MF_00010">
    <property type="entry name" value="UPF0060"/>
    <property type="match status" value="1"/>
</dbReference>
<dbReference type="PANTHER" id="PTHR36116:SF1">
    <property type="entry name" value="UPF0060 MEMBRANE PROTEIN YNFA"/>
    <property type="match status" value="1"/>
</dbReference>
<dbReference type="PANTHER" id="PTHR36116">
    <property type="entry name" value="UPF0060 MEMBRANE PROTEIN YNFA"/>
    <property type="match status" value="1"/>
</dbReference>
<dbReference type="InterPro" id="IPR037185">
    <property type="entry name" value="EmrE-like"/>
</dbReference>
<sequence>MLQAGFLFVLAGLAEIGGGYLVWLWLKESQSVWYGVLGGCILILYGIIPTLQNFPSFGRVYAAYGGIFIVLAVLWGWAVDKKIPDTYDWLGSAICIIGVSVMLWAPRH</sequence>
<evidence type="ECO:0000256" key="1">
    <source>
        <dbReference type="ARBA" id="ARBA00022475"/>
    </source>
</evidence>
<dbReference type="AlphaFoldDB" id="A0A1G8AIX5"/>
<feature type="transmembrane region" description="Helical" evidence="5">
    <location>
        <begin position="7"/>
        <end position="26"/>
    </location>
</feature>
<reference evidence="7" key="1">
    <citation type="submission" date="2016-10" db="EMBL/GenBank/DDBJ databases">
        <authorList>
            <person name="Varghese N."/>
            <person name="Submissions S."/>
        </authorList>
    </citation>
    <scope>NUCLEOTIDE SEQUENCE [LARGE SCALE GENOMIC DNA]</scope>
    <source>
        <strain evidence="7">DSM 8344</strain>
    </source>
</reference>
<feature type="transmembrane region" description="Helical" evidence="5">
    <location>
        <begin position="32"/>
        <end position="48"/>
    </location>
</feature>
<accession>A0A1G8AIX5</accession>
<keyword evidence="7" id="KW-1185">Reference proteome</keyword>
<evidence type="ECO:0000313" key="7">
    <source>
        <dbReference type="Proteomes" id="UP000198656"/>
    </source>
</evidence>
<keyword evidence="3 5" id="KW-1133">Transmembrane helix</keyword>
<proteinExistence type="inferred from homology"/>
<evidence type="ECO:0000256" key="3">
    <source>
        <dbReference type="ARBA" id="ARBA00022989"/>
    </source>
</evidence>
<dbReference type="GO" id="GO:0005886">
    <property type="term" value="C:plasma membrane"/>
    <property type="evidence" value="ECO:0007669"/>
    <property type="project" value="UniProtKB-SubCell"/>
</dbReference>
<dbReference type="EMBL" id="FNCP01000011">
    <property type="protein sequence ID" value="SDH20837.1"/>
    <property type="molecule type" value="Genomic_DNA"/>
</dbReference>
<comment type="similarity">
    <text evidence="5">Belongs to the UPF0060 family.</text>
</comment>
<gene>
    <name evidence="6" type="ORF">SAMN05443529_11118</name>
</gene>
<dbReference type="RefSeq" id="WP_176786129.1">
    <property type="nucleotide sequence ID" value="NZ_FNCP01000011.1"/>
</dbReference>
<dbReference type="InterPro" id="IPR003844">
    <property type="entry name" value="UPF0060"/>
</dbReference>
<dbReference type="SUPFAM" id="SSF103481">
    <property type="entry name" value="Multidrug resistance efflux transporter EmrE"/>
    <property type="match status" value="1"/>
</dbReference>
<dbReference type="NCBIfam" id="NF002586">
    <property type="entry name" value="PRK02237.1"/>
    <property type="match status" value="1"/>
</dbReference>
<evidence type="ECO:0000256" key="2">
    <source>
        <dbReference type="ARBA" id="ARBA00022692"/>
    </source>
</evidence>
<organism evidence="6 7">
    <name type="scientific">Desulfosporosinus hippei DSM 8344</name>
    <dbReference type="NCBI Taxonomy" id="1121419"/>
    <lineage>
        <taxon>Bacteria</taxon>
        <taxon>Bacillati</taxon>
        <taxon>Bacillota</taxon>
        <taxon>Clostridia</taxon>
        <taxon>Eubacteriales</taxon>
        <taxon>Desulfitobacteriaceae</taxon>
        <taxon>Desulfosporosinus</taxon>
    </lineage>
</organism>
<keyword evidence="4 5" id="KW-0472">Membrane</keyword>
<feature type="transmembrane region" description="Helical" evidence="5">
    <location>
        <begin position="89"/>
        <end position="105"/>
    </location>
</feature>
<dbReference type="Pfam" id="PF02694">
    <property type="entry name" value="UPF0060"/>
    <property type="match status" value="1"/>
</dbReference>
<evidence type="ECO:0000256" key="5">
    <source>
        <dbReference type="HAMAP-Rule" id="MF_00010"/>
    </source>
</evidence>
<name>A0A1G8AIX5_9FIRM</name>
<evidence type="ECO:0000256" key="4">
    <source>
        <dbReference type="ARBA" id="ARBA00023136"/>
    </source>
</evidence>
<dbReference type="STRING" id="1121419.SAMN05443529_11118"/>
<evidence type="ECO:0000313" key="6">
    <source>
        <dbReference type="EMBL" id="SDH20837.1"/>
    </source>
</evidence>
<keyword evidence="2 5" id="KW-0812">Transmembrane</keyword>
<comment type="subcellular location">
    <subcellularLocation>
        <location evidence="5">Cell membrane</location>
        <topology evidence="5">Multi-pass membrane protein</topology>
    </subcellularLocation>
</comment>
<protein>
    <submittedName>
        <fullName evidence="6">Small multidrug resistance family-3 protein</fullName>
    </submittedName>
</protein>